<keyword evidence="4" id="KW-0004">4Fe-4S</keyword>
<keyword evidence="7" id="KW-0408">Iron</keyword>
<evidence type="ECO:0000256" key="1">
    <source>
        <dbReference type="ARBA" id="ARBA00001966"/>
    </source>
</evidence>
<dbReference type="Gene3D" id="3.40.228.10">
    <property type="entry name" value="Dimethylsulfoxide Reductase, domain 2"/>
    <property type="match status" value="1"/>
</dbReference>
<dbReference type="AlphaFoldDB" id="A0A7C5QWW9"/>
<evidence type="ECO:0000256" key="5">
    <source>
        <dbReference type="ARBA" id="ARBA00022723"/>
    </source>
</evidence>
<dbReference type="GO" id="GO:0051539">
    <property type="term" value="F:4 iron, 4 sulfur cluster binding"/>
    <property type="evidence" value="ECO:0007669"/>
    <property type="project" value="UniProtKB-KW"/>
</dbReference>
<organism evidence="10">
    <name type="scientific">Hellea balneolensis</name>
    <dbReference type="NCBI Taxonomy" id="287478"/>
    <lineage>
        <taxon>Bacteria</taxon>
        <taxon>Pseudomonadati</taxon>
        <taxon>Pseudomonadota</taxon>
        <taxon>Alphaproteobacteria</taxon>
        <taxon>Maricaulales</taxon>
        <taxon>Robiginitomaculaceae</taxon>
        <taxon>Hellea</taxon>
    </lineage>
</organism>
<dbReference type="InterPro" id="IPR006963">
    <property type="entry name" value="Mopterin_OxRdtase_4Fe-4S_dom"/>
</dbReference>
<keyword evidence="8" id="KW-0411">Iron-sulfur</keyword>
<proteinExistence type="inferred from homology"/>
<accession>A0A7C5QWW9</accession>
<dbReference type="Gene3D" id="3.30.200.210">
    <property type="match status" value="1"/>
</dbReference>
<comment type="subcellular location">
    <subcellularLocation>
        <location evidence="2">Cell envelope</location>
    </subcellularLocation>
</comment>
<evidence type="ECO:0000256" key="4">
    <source>
        <dbReference type="ARBA" id="ARBA00022485"/>
    </source>
</evidence>
<evidence type="ECO:0000256" key="6">
    <source>
        <dbReference type="ARBA" id="ARBA00023002"/>
    </source>
</evidence>
<dbReference type="SUPFAM" id="SSF53706">
    <property type="entry name" value="Formate dehydrogenase/DMSO reductase, domains 1-3"/>
    <property type="match status" value="1"/>
</dbReference>
<keyword evidence="6" id="KW-0560">Oxidoreductase</keyword>
<evidence type="ECO:0000256" key="8">
    <source>
        <dbReference type="ARBA" id="ARBA00023014"/>
    </source>
</evidence>
<evidence type="ECO:0000313" key="10">
    <source>
        <dbReference type="EMBL" id="HHL43398.1"/>
    </source>
</evidence>
<reference evidence="10" key="1">
    <citation type="journal article" date="2020" name="mSystems">
        <title>Genome- and Community-Level Interaction Insights into Carbon Utilization and Element Cycling Functions of Hydrothermarchaeota in Hydrothermal Sediment.</title>
        <authorList>
            <person name="Zhou Z."/>
            <person name="Liu Y."/>
            <person name="Xu W."/>
            <person name="Pan J."/>
            <person name="Luo Z.H."/>
            <person name="Li M."/>
        </authorList>
    </citation>
    <scope>NUCLEOTIDE SEQUENCE [LARGE SCALE GENOMIC DNA]</scope>
    <source>
        <strain evidence="10">HyVt-485</strain>
    </source>
</reference>
<dbReference type="InterPro" id="IPR006656">
    <property type="entry name" value="Mopterin_OxRdtase"/>
</dbReference>
<dbReference type="EMBL" id="DRMJ01000377">
    <property type="protein sequence ID" value="HHL43398.1"/>
    <property type="molecule type" value="Genomic_DNA"/>
</dbReference>
<dbReference type="PROSITE" id="PS51669">
    <property type="entry name" value="4FE4S_MOW_BIS_MGD"/>
    <property type="match status" value="1"/>
</dbReference>
<dbReference type="PANTHER" id="PTHR43598">
    <property type="entry name" value="TUNGSTEN-CONTAINING FORMYLMETHANOFURAN DEHYDROGENASE 2 SUBUNIT B"/>
    <property type="match status" value="1"/>
</dbReference>
<dbReference type="Pfam" id="PF00384">
    <property type="entry name" value="Molybdopterin"/>
    <property type="match status" value="1"/>
</dbReference>
<feature type="non-terminal residue" evidence="10">
    <location>
        <position position="606"/>
    </location>
</feature>
<dbReference type="GO" id="GO:0046872">
    <property type="term" value="F:metal ion binding"/>
    <property type="evidence" value="ECO:0007669"/>
    <property type="project" value="UniProtKB-KW"/>
</dbReference>
<comment type="caution">
    <text evidence="10">The sequence shown here is derived from an EMBL/GenBank/DDBJ whole genome shotgun (WGS) entry which is preliminary data.</text>
</comment>
<dbReference type="GO" id="GO:0016491">
    <property type="term" value="F:oxidoreductase activity"/>
    <property type="evidence" value="ECO:0007669"/>
    <property type="project" value="UniProtKB-KW"/>
</dbReference>
<comment type="cofactor">
    <cofactor evidence="1">
        <name>[4Fe-4S] cluster</name>
        <dbReference type="ChEBI" id="CHEBI:49883"/>
    </cofactor>
</comment>
<feature type="domain" description="4Fe-4S Mo/W bis-MGD-type" evidence="9">
    <location>
        <begin position="21"/>
        <end position="77"/>
    </location>
</feature>
<evidence type="ECO:0000256" key="7">
    <source>
        <dbReference type="ARBA" id="ARBA00023004"/>
    </source>
</evidence>
<dbReference type="GO" id="GO:0030313">
    <property type="term" value="C:cell envelope"/>
    <property type="evidence" value="ECO:0007669"/>
    <property type="project" value="UniProtKB-SubCell"/>
</dbReference>
<sequence length="606" mass="67169">MGFGPFKTVKENVVRAPKVSDEVKTSTCYMCACRCGIKVHLKNGKVRYIEGNPDHPVNKGVLCAKGSSGIMHQNAPAKLTKPLLRVGERGSGEFKEIEWDEAMDLATKWLGDTRAKDPGKLAFFTGRDQSQSLTGWWASQFGTHNFAAHGGFCSVNMAAGGLYTIGGAFWEFGDPDFDRTKYFMMFGVADDHDSNPIKIGLGKMKTRGDCKFVVVNPSRNGYNAIADEWLGIRPGTDGLFIFAIINELLRAEKVDFPSLARYTNSPWLVIQNPGGDDDGLFLRDKKGFPLVWDIKKKKAVSAYSKDFTPAFAGTRKIRGKTVVPVFELLAKRYMAPEYSPDAVADKCGIGADTIRRIAAELAHAAFEEEVVIDQPWVDAWGRKHDKMIGRPVAIHAMRGISAHTNGFHTCRAIHMLQVLLGSIDTPGGWRYKPPFPKPIPPAPKATPPHYKPNTPLGGGPLGFPTSPDDLIIDDDGKPLRIDKAFSWEHPISLHGLMHMVMRNAATQDPYGVDVLFMFMANMAWNSSMNIGETLEFFTAKDDDGNYKIPKIIYSDAFYSETVPYCDLILPDTTYLERYDCLSVLDRPFSQAHAMADGIRQPVVELD</sequence>
<protein>
    <submittedName>
        <fullName evidence="10">Formate dehydrogenase</fullName>
    </submittedName>
</protein>
<dbReference type="PANTHER" id="PTHR43598:SF5">
    <property type="entry name" value="DMSO REDUCTASE CHAIN A"/>
    <property type="match status" value="1"/>
</dbReference>
<comment type="similarity">
    <text evidence="3">Belongs to the prokaryotic molybdopterin-containing oxidoreductase family.</text>
</comment>
<evidence type="ECO:0000256" key="3">
    <source>
        <dbReference type="ARBA" id="ARBA00010312"/>
    </source>
</evidence>
<dbReference type="Pfam" id="PF04879">
    <property type="entry name" value="Molybdop_Fe4S4"/>
    <property type="match status" value="1"/>
</dbReference>
<dbReference type="SMART" id="SM00926">
    <property type="entry name" value="Molybdop_Fe4S4"/>
    <property type="match status" value="1"/>
</dbReference>
<keyword evidence="5" id="KW-0479">Metal-binding</keyword>
<dbReference type="Proteomes" id="UP000885830">
    <property type="component" value="Unassembled WGS sequence"/>
</dbReference>
<gene>
    <name evidence="10" type="ORF">ENJ42_07270</name>
</gene>
<evidence type="ECO:0000259" key="9">
    <source>
        <dbReference type="PROSITE" id="PS51669"/>
    </source>
</evidence>
<dbReference type="Gene3D" id="3.40.50.740">
    <property type="match status" value="1"/>
</dbReference>
<evidence type="ECO:0000256" key="2">
    <source>
        <dbReference type="ARBA" id="ARBA00004196"/>
    </source>
</evidence>
<name>A0A7C5QWW9_9PROT</name>